<dbReference type="Proteomes" id="UP001642360">
    <property type="component" value="Unassembled WGS sequence"/>
</dbReference>
<organism evidence="7 8">
    <name type="scientific">Ilex paraguariensis</name>
    <name type="common">yerba mate</name>
    <dbReference type="NCBI Taxonomy" id="185542"/>
    <lineage>
        <taxon>Eukaryota</taxon>
        <taxon>Viridiplantae</taxon>
        <taxon>Streptophyta</taxon>
        <taxon>Embryophyta</taxon>
        <taxon>Tracheophyta</taxon>
        <taxon>Spermatophyta</taxon>
        <taxon>Magnoliopsida</taxon>
        <taxon>eudicotyledons</taxon>
        <taxon>Gunneridae</taxon>
        <taxon>Pentapetalae</taxon>
        <taxon>asterids</taxon>
        <taxon>campanulids</taxon>
        <taxon>Aquifoliales</taxon>
        <taxon>Aquifoliaceae</taxon>
        <taxon>Ilex</taxon>
    </lineage>
</organism>
<evidence type="ECO:0000256" key="5">
    <source>
        <dbReference type="PROSITE-ProRule" id="PRU00042"/>
    </source>
</evidence>
<gene>
    <name evidence="7" type="ORF">ILEXP_LOCUS47594</name>
</gene>
<accession>A0ABC8UBK6</accession>
<evidence type="ECO:0000259" key="6">
    <source>
        <dbReference type="PROSITE" id="PS50157"/>
    </source>
</evidence>
<dbReference type="EMBL" id="CAUOFW020007116">
    <property type="protein sequence ID" value="CAK9177674.1"/>
    <property type="molecule type" value="Genomic_DNA"/>
</dbReference>
<evidence type="ECO:0000256" key="1">
    <source>
        <dbReference type="ARBA" id="ARBA00022723"/>
    </source>
</evidence>
<keyword evidence="4" id="KW-0862">Zinc</keyword>
<name>A0ABC8UBK6_9AQUA</name>
<evidence type="ECO:0000256" key="2">
    <source>
        <dbReference type="ARBA" id="ARBA00022737"/>
    </source>
</evidence>
<dbReference type="AlphaFoldDB" id="A0ABC8UBK6"/>
<dbReference type="PROSITE" id="PS00028">
    <property type="entry name" value="ZINC_FINGER_C2H2_1"/>
    <property type="match status" value="1"/>
</dbReference>
<dbReference type="FunFam" id="3.30.160.60:FF:000818">
    <property type="entry name" value="zinc finger transcription factor YY1"/>
    <property type="match status" value="1"/>
</dbReference>
<feature type="domain" description="C2H2-type" evidence="6">
    <location>
        <begin position="43"/>
        <end position="72"/>
    </location>
</feature>
<dbReference type="InterPro" id="IPR013087">
    <property type="entry name" value="Znf_C2H2_type"/>
</dbReference>
<sequence length="114" mass="12836">MEVLSNVSPCSILLEAQLKAIKEKSKDPEAAEPEPEPTTEVLFLCSYQGCGKTFIDAGALRKHSHIHGEKQYVCNYDNCVKGLHVTGPIYTMLCNYFAWTTIHLLPKKWLIRPS</sequence>
<dbReference type="InterPro" id="IPR036236">
    <property type="entry name" value="Znf_C2H2_sf"/>
</dbReference>
<feature type="non-terminal residue" evidence="7">
    <location>
        <position position="114"/>
    </location>
</feature>
<reference evidence="7 8" key="1">
    <citation type="submission" date="2024-02" db="EMBL/GenBank/DDBJ databases">
        <authorList>
            <person name="Vignale AGUSTIN F."/>
            <person name="Sosa J E."/>
            <person name="Modenutti C."/>
        </authorList>
    </citation>
    <scope>NUCLEOTIDE SEQUENCE [LARGE SCALE GENOMIC DNA]</scope>
</reference>
<dbReference type="GO" id="GO:0008270">
    <property type="term" value="F:zinc ion binding"/>
    <property type="evidence" value="ECO:0007669"/>
    <property type="project" value="UniProtKB-KW"/>
</dbReference>
<keyword evidence="2" id="KW-0677">Repeat</keyword>
<dbReference type="PANTHER" id="PTHR14003:SF1">
    <property type="entry name" value="ZINC FINGER TRANSCRIPTION FACTOR YY1"/>
    <property type="match status" value="1"/>
</dbReference>
<keyword evidence="8" id="KW-1185">Reference proteome</keyword>
<dbReference type="SMART" id="SM00355">
    <property type="entry name" value="ZnF_C2H2"/>
    <property type="match status" value="1"/>
</dbReference>
<dbReference type="SUPFAM" id="SSF57667">
    <property type="entry name" value="beta-beta-alpha zinc fingers"/>
    <property type="match status" value="1"/>
</dbReference>
<keyword evidence="3 5" id="KW-0863">Zinc-finger</keyword>
<comment type="caution">
    <text evidence="7">The sequence shown here is derived from an EMBL/GenBank/DDBJ whole genome shotgun (WGS) entry which is preliminary data.</text>
</comment>
<evidence type="ECO:0000313" key="7">
    <source>
        <dbReference type="EMBL" id="CAK9177674.1"/>
    </source>
</evidence>
<dbReference type="PANTHER" id="PTHR14003">
    <property type="entry name" value="TRANSCRIPTIONAL REPRESSOR PROTEIN YY"/>
    <property type="match status" value="1"/>
</dbReference>
<keyword evidence="1" id="KW-0479">Metal-binding</keyword>
<evidence type="ECO:0000256" key="3">
    <source>
        <dbReference type="ARBA" id="ARBA00022771"/>
    </source>
</evidence>
<proteinExistence type="predicted"/>
<dbReference type="Gene3D" id="3.30.160.60">
    <property type="entry name" value="Classic Zinc Finger"/>
    <property type="match status" value="1"/>
</dbReference>
<protein>
    <recommendedName>
        <fullName evidence="6">C2H2-type domain-containing protein</fullName>
    </recommendedName>
</protein>
<dbReference type="PROSITE" id="PS50157">
    <property type="entry name" value="ZINC_FINGER_C2H2_2"/>
    <property type="match status" value="1"/>
</dbReference>
<evidence type="ECO:0000256" key="4">
    <source>
        <dbReference type="ARBA" id="ARBA00022833"/>
    </source>
</evidence>
<evidence type="ECO:0000313" key="8">
    <source>
        <dbReference type="Proteomes" id="UP001642360"/>
    </source>
</evidence>